<feature type="compositionally biased region" description="Pro residues" evidence="4">
    <location>
        <begin position="221"/>
        <end position="235"/>
    </location>
</feature>
<keyword evidence="5" id="KW-1133">Transmembrane helix</keyword>
<feature type="domain" description="HTH araC/xylS-type" evidence="6">
    <location>
        <begin position="242"/>
        <end position="351"/>
    </location>
</feature>
<evidence type="ECO:0000256" key="4">
    <source>
        <dbReference type="SAM" id="MobiDB-lite"/>
    </source>
</evidence>
<dbReference type="Pfam" id="PF12833">
    <property type="entry name" value="HTH_18"/>
    <property type="match status" value="1"/>
</dbReference>
<feature type="transmembrane region" description="Helical" evidence="5">
    <location>
        <begin position="100"/>
        <end position="118"/>
    </location>
</feature>
<gene>
    <name evidence="7" type="ORF">LXT12_03070</name>
</gene>
<feature type="transmembrane region" description="Helical" evidence="5">
    <location>
        <begin position="6"/>
        <end position="24"/>
    </location>
</feature>
<comment type="caution">
    <text evidence="7">The sequence shown here is derived from an EMBL/GenBank/DDBJ whole genome shotgun (WGS) entry which is preliminary data.</text>
</comment>
<evidence type="ECO:0000256" key="2">
    <source>
        <dbReference type="ARBA" id="ARBA00023125"/>
    </source>
</evidence>
<evidence type="ECO:0000256" key="5">
    <source>
        <dbReference type="SAM" id="Phobius"/>
    </source>
</evidence>
<keyword evidence="8" id="KW-1185">Reference proteome</keyword>
<reference evidence="7 8" key="1">
    <citation type="submission" date="2021-12" db="EMBL/GenBank/DDBJ databases">
        <title>Genome seq of p7.</title>
        <authorList>
            <person name="Seo T."/>
        </authorList>
    </citation>
    <scope>NUCLEOTIDE SEQUENCE [LARGE SCALE GENOMIC DNA]</scope>
    <source>
        <strain evidence="7 8">P7</strain>
    </source>
</reference>
<dbReference type="SUPFAM" id="SSF46689">
    <property type="entry name" value="Homeodomain-like"/>
    <property type="match status" value="1"/>
</dbReference>
<keyword evidence="1" id="KW-0805">Transcription regulation</keyword>
<keyword evidence="2" id="KW-0238">DNA-binding</keyword>
<dbReference type="InterPro" id="IPR009057">
    <property type="entry name" value="Homeodomain-like_sf"/>
</dbReference>
<proteinExistence type="predicted"/>
<dbReference type="Gene3D" id="1.10.10.60">
    <property type="entry name" value="Homeodomain-like"/>
    <property type="match status" value="1"/>
</dbReference>
<feature type="region of interest" description="Disordered" evidence="4">
    <location>
        <begin position="220"/>
        <end position="241"/>
    </location>
</feature>
<name>A0ABS8XBH5_9BURK</name>
<feature type="transmembrane region" description="Helical" evidence="5">
    <location>
        <begin position="158"/>
        <end position="175"/>
    </location>
</feature>
<evidence type="ECO:0000313" key="7">
    <source>
        <dbReference type="EMBL" id="MCE4536238.1"/>
    </source>
</evidence>
<feature type="transmembrane region" description="Helical" evidence="5">
    <location>
        <begin position="36"/>
        <end position="57"/>
    </location>
</feature>
<dbReference type="EMBL" id="JAJTWT010000001">
    <property type="protein sequence ID" value="MCE4536238.1"/>
    <property type="molecule type" value="Genomic_DNA"/>
</dbReference>
<organism evidence="7 8">
    <name type="scientific">Pelomonas caseinilytica</name>
    <dbReference type="NCBI Taxonomy" id="2906763"/>
    <lineage>
        <taxon>Bacteria</taxon>
        <taxon>Pseudomonadati</taxon>
        <taxon>Pseudomonadota</taxon>
        <taxon>Betaproteobacteria</taxon>
        <taxon>Burkholderiales</taxon>
        <taxon>Sphaerotilaceae</taxon>
        <taxon>Roseateles</taxon>
    </lineage>
</organism>
<dbReference type="PANTHER" id="PTHR43280:SF29">
    <property type="entry name" value="ARAC-FAMILY TRANSCRIPTIONAL REGULATOR"/>
    <property type="match status" value="1"/>
</dbReference>
<keyword evidence="5" id="KW-0472">Membrane</keyword>
<dbReference type="InterPro" id="IPR020449">
    <property type="entry name" value="Tscrpt_reg_AraC-type_HTH"/>
</dbReference>
<keyword evidence="5" id="KW-0812">Transmembrane</keyword>
<dbReference type="PROSITE" id="PS01124">
    <property type="entry name" value="HTH_ARAC_FAMILY_2"/>
    <property type="match status" value="1"/>
</dbReference>
<feature type="transmembrane region" description="Helical" evidence="5">
    <location>
        <begin position="124"/>
        <end position="146"/>
    </location>
</feature>
<dbReference type="PROSITE" id="PS00041">
    <property type="entry name" value="HTH_ARAC_FAMILY_1"/>
    <property type="match status" value="1"/>
</dbReference>
<sequence length="357" mass="37997">MALIDAALRGALVALLVLVVAVLLRQWRHPRHADLVRVGIALAVSLIVQAMAASPWVEHEVSCAVQSPGIGVSLGAAPLFWLFARAVFEDGFRLRAWHGLVWAGVVLLGASICLWSPWRPGYVLMRAVPIVFALLGLAAVVGPWRVDLVEKRRRWRGVVVGGGAAYALVMVALRIRSPDGSLGSGAALGDVAMLLVLTVLIAGRLLAPRAQGLWEDEAAAPPLPAPDMPAPPPAPVEDASDRALADALARHMGEGRGYAQEGLTLAGLAAQLGAPEYRLRRVINRGLGHRNFNAYVNGLRLAEARRRLADPAERALPVLSIALDVGFGSIGPFNRAFKAETGLTPTEFRQRASLADS</sequence>
<dbReference type="PRINTS" id="PR00032">
    <property type="entry name" value="HTHARAC"/>
</dbReference>
<evidence type="ECO:0000313" key="8">
    <source>
        <dbReference type="Proteomes" id="UP001201463"/>
    </source>
</evidence>
<dbReference type="RefSeq" id="WP_233389325.1">
    <property type="nucleotide sequence ID" value="NZ_JAJTWT010000001.1"/>
</dbReference>
<protein>
    <submittedName>
        <fullName evidence="7">AraC family transcriptional regulator</fullName>
    </submittedName>
</protein>
<dbReference type="PANTHER" id="PTHR43280">
    <property type="entry name" value="ARAC-FAMILY TRANSCRIPTIONAL REGULATOR"/>
    <property type="match status" value="1"/>
</dbReference>
<evidence type="ECO:0000259" key="6">
    <source>
        <dbReference type="PROSITE" id="PS01124"/>
    </source>
</evidence>
<keyword evidence="3" id="KW-0804">Transcription</keyword>
<accession>A0ABS8XBH5</accession>
<dbReference type="Proteomes" id="UP001201463">
    <property type="component" value="Unassembled WGS sequence"/>
</dbReference>
<dbReference type="InterPro" id="IPR018060">
    <property type="entry name" value="HTH_AraC"/>
</dbReference>
<dbReference type="SMART" id="SM00342">
    <property type="entry name" value="HTH_ARAC"/>
    <property type="match status" value="1"/>
</dbReference>
<evidence type="ECO:0000256" key="3">
    <source>
        <dbReference type="ARBA" id="ARBA00023163"/>
    </source>
</evidence>
<evidence type="ECO:0000256" key="1">
    <source>
        <dbReference type="ARBA" id="ARBA00023015"/>
    </source>
</evidence>
<dbReference type="InterPro" id="IPR018062">
    <property type="entry name" value="HTH_AraC-typ_CS"/>
</dbReference>
<feature type="transmembrane region" description="Helical" evidence="5">
    <location>
        <begin position="69"/>
        <end position="88"/>
    </location>
</feature>
<feature type="transmembrane region" description="Helical" evidence="5">
    <location>
        <begin position="187"/>
        <end position="207"/>
    </location>
</feature>